<dbReference type="InterPro" id="IPR002802">
    <property type="entry name" value="Endo_dU"/>
</dbReference>
<comment type="similarity">
    <text evidence="1">Belongs to the UPF0215 family.</text>
</comment>
<dbReference type="EMBL" id="DSDY01000117">
    <property type="protein sequence ID" value="HDS10702.1"/>
    <property type="molecule type" value="Genomic_DNA"/>
</dbReference>
<dbReference type="HAMAP" id="MF_00582">
    <property type="entry name" value="UPF0215"/>
    <property type="match status" value="1"/>
</dbReference>
<accession>A0A7C1E2Q2</accession>
<dbReference type="PANTHER" id="PTHR39518">
    <property type="entry name" value="UPF0215 PROTEIN MJ1150"/>
    <property type="match status" value="1"/>
</dbReference>
<organism evidence="2">
    <name type="scientific">Fervidicoccus fontis</name>
    <dbReference type="NCBI Taxonomy" id="683846"/>
    <lineage>
        <taxon>Archaea</taxon>
        <taxon>Thermoproteota</taxon>
        <taxon>Thermoprotei</taxon>
        <taxon>Fervidicoccales</taxon>
        <taxon>Fervidicoccaceae</taxon>
        <taxon>Fervidicoccus</taxon>
    </lineage>
</organism>
<dbReference type="PANTHER" id="PTHR39518:SF2">
    <property type="entry name" value="UPF0215 PROTEIN MJ1150"/>
    <property type="match status" value="1"/>
</dbReference>
<reference evidence="2" key="1">
    <citation type="journal article" date="2020" name="mSystems">
        <title>Genome- and Community-Level Interaction Insights into Carbon Utilization and Element Cycling Functions of Hydrothermarchaeota in Hydrothermal Sediment.</title>
        <authorList>
            <person name="Zhou Z."/>
            <person name="Liu Y."/>
            <person name="Xu W."/>
            <person name="Pan J."/>
            <person name="Luo Z.H."/>
            <person name="Li M."/>
        </authorList>
    </citation>
    <scope>NUCLEOTIDE SEQUENCE [LARGE SCALE GENOMIC DNA]</scope>
    <source>
        <strain evidence="2">SpSt-123</strain>
    </source>
</reference>
<proteinExistence type="inferred from homology"/>
<sequence length="189" mass="21353">MSNLIIALDDGYFPPIKKGKTTIAGVRWRRNPEKSIIDLIDIDGLNATQKAIEVINRLEACSEDTVVLLDGVAYAGFNFIDPEEISGACESGFIVVFYRPLDIDRIKNALQKNFEDWDKRLQVFTKACQSTRIIITEKGRIYVYSNLDSLDAQKIISSIQIYSSIPEPLRLAHLIASEASLFLRRKKTI</sequence>
<evidence type="ECO:0000313" key="2">
    <source>
        <dbReference type="EMBL" id="HDS10702.1"/>
    </source>
</evidence>
<name>A0A7C1E2Q2_9CREN</name>
<dbReference type="AlphaFoldDB" id="A0A7C1E2Q2"/>
<dbReference type="PIRSF" id="PIRSF006380">
    <property type="entry name" value="UCP006380"/>
    <property type="match status" value="1"/>
</dbReference>
<dbReference type="Gene3D" id="3.30.2170.10">
    <property type="entry name" value="archaeoglobus fulgidus dsm 4304 superfamily"/>
    <property type="match status" value="1"/>
</dbReference>
<protein>
    <recommendedName>
        <fullName evidence="1">UPF0215 protein ENO04_03685</fullName>
    </recommendedName>
</protein>
<gene>
    <name evidence="2" type="ORF">ENO04_03685</name>
</gene>
<comment type="caution">
    <text evidence="2">The sequence shown here is derived from an EMBL/GenBank/DDBJ whole genome shotgun (WGS) entry which is preliminary data.</text>
</comment>
<dbReference type="Pfam" id="PF01949">
    <property type="entry name" value="Endo_dU"/>
    <property type="match status" value="1"/>
</dbReference>
<evidence type="ECO:0000256" key="1">
    <source>
        <dbReference type="HAMAP-Rule" id="MF_00582"/>
    </source>
</evidence>